<name>A0A4P6HSF7_9BACT</name>
<reference evidence="2 3" key="1">
    <citation type="submission" date="2018-02" db="EMBL/GenBank/DDBJ databases">
        <title>Genome sequence of Desulfovibrio carbinolicus DSM 3852.</title>
        <authorList>
            <person name="Wilbanks E."/>
            <person name="Skennerton C.T."/>
            <person name="Orphan V.J."/>
        </authorList>
    </citation>
    <scope>NUCLEOTIDE SEQUENCE [LARGE SCALE GENOMIC DNA]</scope>
    <source>
        <strain evidence="2 3">DSM 3852</strain>
        <plasmid evidence="3">pdcar1</plasmid>
    </source>
</reference>
<evidence type="ECO:0000313" key="2">
    <source>
        <dbReference type="EMBL" id="QAZ69644.1"/>
    </source>
</evidence>
<protein>
    <submittedName>
        <fullName evidence="2">Uncharacterized protein</fullName>
    </submittedName>
</protein>
<proteinExistence type="predicted"/>
<feature type="region of interest" description="Disordered" evidence="1">
    <location>
        <begin position="57"/>
        <end position="86"/>
    </location>
</feature>
<gene>
    <name evidence="2" type="ORF">C3Y92_20450</name>
</gene>
<dbReference type="KEGG" id="dcb:C3Y92_20450"/>
<feature type="compositionally biased region" description="Polar residues" evidence="1">
    <location>
        <begin position="75"/>
        <end position="86"/>
    </location>
</feature>
<organism evidence="2 3">
    <name type="scientific">Solidesulfovibrio carbinolicus</name>
    <dbReference type="NCBI Taxonomy" id="296842"/>
    <lineage>
        <taxon>Bacteria</taxon>
        <taxon>Pseudomonadati</taxon>
        <taxon>Thermodesulfobacteriota</taxon>
        <taxon>Desulfovibrionia</taxon>
        <taxon>Desulfovibrionales</taxon>
        <taxon>Desulfovibrionaceae</taxon>
        <taxon>Solidesulfovibrio</taxon>
    </lineage>
</organism>
<sequence>MARPAARAAAFWRMSSLWLGFMVQTMTAKSPWARPWSGETMGMPRKALPILEGVSSRMTGPAASKTPGGRCFRSSARTQKNTLPKP</sequence>
<accession>A0A4P6HSF7</accession>
<keyword evidence="3" id="KW-1185">Reference proteome</keyword>
<evidence type="ECO:0000313" key="3">
    <source>
        <dbReference type="Proteomes" id="UP000293296"/>
    </source>
</evidence>
<keyword evidence="2" id="KW-0614">Plasmid</keyword>
<dbReference type="EMBL" id="CP026539">
    <property type="protein sequence ID" value="QAZ69644.1"/>
    <property type="molecule type" value="Genomic_DNA"/>
</dbReference>
<dbReference type="Proteomes" id="UP000293296">
    <property type="component" value="Plasmid pDCAR1"/>
</dbReference>
<evidence type="ECO:0000256" key="1">
    <source>
        <dbReference type="SAM" id="MobiDB-lite"/>
    </source>
</evidence>
<dbReference type="AlphaFoldDB" id="A0A4P6HSF7"/>
<geneLocation type="plasmid" evidence="3">
    <name>pdcar1</name>
</geneLocation>